<protein>
    <submittedName>
        <fullName evidence="2">Uncharacterized protein</fullName>
    </submittedName>
</protein>
<organism evidence="2 3">
    <name type="scientific">Trypanosoma theileri</name>
    <dbReference type="NCBI Taxonomy" id="67003"/>
    <lineage>
        <taxon>Eukaryota</taxon>
        <taxon>Discoba</taxon>
        <taxon>Euglenozoa</taxon>
        <taxon>Kinetoplastea</taxon>
        <taxon>Metakinetoplastina</taxon>
        <taxon>Trypanosomatida</taxon>
        <taxon>Trypanosomatidae</taxon>
        <taxon>Trypanosoma</taxon>
    </lineage>
</organism>
<dbReference type="Proteomes" id="UP000192257">
    <property type="component" value="Unassembled WGS sequence"/>
</dbReference>
<reference evidence="2 3" key="1">
    <citation type="submission" date="2017-03" db="EMBL/GenBank/DDBJ databases">
        <title>An alternative strategy for trypanosome survival in the mammalian bloodstream revealed through genome and transcriptome analysis of the ubiquitous bovine parasite Trypanosoma (Megatrypanum) theileri.</title>
        <authorList>
            <person name="Kelly S."/>
            <person name="Ivens A."/>
            <person name="Mott A."/>
            <person name="O'Neill E."/>
            <person name="Emms D."/>
            <person name="Macleod O."/>
            <person name="Voorheis P."/>
            <person name="Matthews J."/>
            <person name="Matthews K."/>
            <person name="Carrington M."/>
        </authorList>
    </citation>
    <scope>NUCLEOTIDE SEQUENCE [LARGE SCALE GENOMIC DNA]</scope>
    <source>
        <strain evidence="2">Edinburgh</strain>
    </source>
</reference>
<dbReference type="AlphaFoldDB" id="A0A1X0NMZ5"/>
<dbReference type="VEuPathDB" id="TriTrypDB:TM35_000301320"/>
<proteinExistence type="predicted"/>
<evidence type="ECO:0000256" key="1">
    <source>
        <dbReference type="SAM" id="MobiDB-lite"/>
    </source>
</evidence>
<dbReference type="GeneID" id="39988235"/>
<name>A0A1X0NMZ5_9TRYP</name>
<evidence type="ECO:0000313" key="2">
    <source>
        <dbReference type="EMBL" id="ORC86092.1"/>
    </source>
</evidence>
<feature type="region of interest" description="Disordered" evidence="1">
    <location>
        <begin position="222"/>
        <end position="292"/>
    </location>
</feature>
<dbReference type="OrthoDB" id="267637at2759"/>
<evidence type="ECO:0000313" key="3">
    <source>
        <dbReference type="Proteomes" id="UP000192257"/>
    </source>
</evidence>
<comment type="caution">
    <text evidence="2">The sequence shown here is derived from an EMBL/GenBank/DDBJ whole genome shotgun (WGS) entry which is preliminary data.</text>
</comment>
<gene>
    <name evidence="2" type="ORF">TM35_000301320</name>
</gene>
<sequence length="335" mass="37236">MSHTHAKRASRGSVKNAVRIPYTSSSPFTLSAAAAESEGTQWRKSSRLLSRVASAVAQRILHTPRPPLKYGDILRDVPFHTHNRMVSFFSTHASFCEDEFGVSHAQCLRFTRGPWMGETAIVIGARGGNLWVMSRDGPNIAFPLNPVEKHKWEKVAVEPELVQRLREGLEAARRDVELDYTTEQQEFLQKAPDLFIEVVDDSEREIFTSDMRWSMRRYTKEARENNNNDDDSNSNSHNNDEDDDDHSSVGNAVERSHSRVDAENVEGNNNNNSNDNDNRSVTPAMSESKKSKRVVIVPQVVQSTGDLGWAGEGIVVVNGGGVESFAASLSASVLL</sequence>
<dbReference type="RefSeq" id="XP_028880158.1">
    <property type="nucleotide sequence ID" value="XM_029028455.1"/>
</dbReference>
<dbReference type="EMBL" id="NBCO01000030">
    <property type="protein sequence ID" value="ORC86092.1"/>
    <property type="molecule type" value="Genomic_DNA"/>
</dbReference>
<accession>A0A1X0NMZ5</accession>
<keyword evidence="3" id="KW-1185">Reference proteome</keyword>